<dbReference type="Proteomes" id="UP000028702">
    <property type="component" value="Unassembled WGS sequence"/>
</dbReference>
<dbReference type="EMBL" id="BBIO01000012">
    <property type="protein sequence ID" value="GAK45796.1"/>
    <property type="molecule type" value="Genomic_DNA"/>
</dbReference>
<dbReference type="InterPro" id="IPR032710">
    <property type="entry name" value="NTF2-like_dom_sf"/>
</dbReference>
<evidence type="ECO:0000259" key="1">
    <source>
        <dbReference type="Pfam" id="PF12680"/>
    </source>
</evidence>
<organism evidence="2 3">
    <name type="scientific">Tepidicaulis marinus</name>
    <dbReference type="NCBI Taxonomy" id="1333998"/>
    <lineage>
        <taxon>Bacteria</taxon>
        <taxon>Pseudomonadati</taxon>
        <taxon>Pseudomonadota</taxon>
        <taxon>Alphaproteobacteria</taxon>
        <taxon>Hyphomicrobiales</taxon>
        <taxon>Parvibaculaceae</taxon>
        <taxon>Tepidicaulis</taxon>
    </lineage>
</organism>
<dbReference type="STRING" id="1333998.M2A_2295"/>
<evidence type="ECO:0000313" key="3">
    <source>
        <dbReference type="Proteomes" id="UP000028702"/>
    </source>
</evidence>
<dbReference type="RefSeq" id="WP_045447501.1">
    <property type="nucleotide sequence ID" value="NZ_BBIO01000012.1"/>
</dbReference>
<evidence type="ECO:0000313" key="2">
    <source>
        <dbReference type="EMBL" id="GAK45796.1"/>
    </source>
</evidence>
<proteinExistence type="predicted"/>
<keyword evidence="3" id="KW-1185">Reference proteome</keyword>
<accession>A0A081BCM8</accession>
<protein>
    <submittedName>
        <fullName evidence="2">Conserved protein</fullName>
    </submittedName>
</protein>
<dbReference type="AlphaFoldDB" id="A0A081BCM8"/>
<sequence>MSTALPKTAVAKAAFEAYVNDDRAAIERLIAEDFSFTSPLDNGIGRETYFAHCWPNHETIAAFHFVRAVETGDEVIVTYEGETYDGRRFRNTEVLTVRDGAVHAVEVYFGWSLPHEAAPGGFTGP</sequence>
<dbReference type="Pfam" id="PF12680">
    <property type="entry name" value="SnoaL_2"/>
    <property type="match status" value="1"/>
</dbReference>
<dbReference type="eggNOG" id="COG3631">
    <property type="taxonomic scope" value="Bacteria"/>
</dbReference>
<dbReference type="SUPFAM" id="SSF54427">
    <property type="entry name" value="NTF2-like"/>
    <property type="match status" value="1"/>
</dbReference>
<name>A0A081BCM8_9HYPH</name>
<feature type="domain" description="SnoaL-like" evidence="1">
    <location>
        <begin position="12"/>
        <end position="102"/>
    </location>
</feature>
<reference evidence="2 3" key="1">
    <citation type="submission" date="2014-07" db="EMBL/GenBank/DDBJ databases">
        <title>Tepidicaulis marinum gen. nov., sp. nov., a novel marine bacterium denitrifying nitrate to nitrous oxide strictly under microaerobic conditions.</title>
        <authorList>
            <person name="Takeuchi M."/>
            <person name="Yamagishi T."/>
            <person name="Kamagata Y."/>
            <person name="Oshima K."/>
            <person name="Hattori M."/>
            <person name="Katayama T."/>
            <person name="Hanada S."/>
            <person name="Tamaki H."/>
            <person name="Marumo K."/>
            <person name="Maeda H."/>
            <person name="Nedachi M."/>
            <person name="Iwasaki W."/>
            <person name="Suwa Y."/>
            <person name="Sakata S."/>
        </authorList>
    </citation>
    <scope>NUCLEOTIDE SEQUENCE [LARGE SCALE GENOMIC DNA]</scope>
    <source>
        <strain evidence="2 3">MA2</strain>
    </source>
</reference>
<comment type="caution">
    <text evidence="2">The sequence shown here is derived from an EMBL/GenBank/DDBJ whole genome shotgun (WGS) entry which is preliminary data.</text>
</comment>
<dbReference type="Gene3D" id="3.10.450.50">
    <property type="match status" value="1"/>
</dbReference>
<gene>
    <name evidence="2" type="ORF">M2A_2295</name>
</gene>
<dbReference type="InterPro" id="IPR037401">
    <property type="entry name" value="SnoaL-like"/>
</dbReference>